<evidence type="ECO:0000256" key="1">
    <source>
        <dbReference type="ARBA" id="ARBA00009171"/>
    </source>
</evidence>
<dbReference type="GO" id="GO:0031410">
    <property type="term" value="C:cytoplasmic vesicle"/>
    <property type="evidence" value="ECO:0000318"/>
    <property type="project" value="GO_Central"/>
</dbReference>
<dbReference type="InParanoid" id="A0A6I8NL22"/>
<sequence>MPTGSDESTREKRRPIVSSSWNLPSAQEEASCMGMGSSGNPPCSSQLSPQESVPTATPKPIHRFVPRSWKDFFSRSRRSGPEGVPPITYFPANTQSSLPSHPILARARSKKIIFEDELAAYPPRGHSRGPSGLRGGHPGMKRAAAPGHNPGPPLVPDYVLKYPAVGSTRERAQFKAVFNDQYAEYCELHAEVSAGLHKFQELESMMAQLPHHSASRKEEARLARVRREFEKKRKDPTFLEKQERCRYLQKKLQHLKVQIQKFDEENRDSSVYF</sequence>
<dbReference type="PANTHER" id="PTHR23288">
    <property type="entry name" value="OCCLUDIN AND RNA POLYMERASE II ELONGATION FACTOR ELL"/>
    <property type="match status" value="1"/>
</dbReference>
<dbReference type="PROSITE" id="PS51980">
    <property type="entry name" value="OCEL"/>
    <property type="match status" value="1"/>
</dbReference>
<dbReference type="AlphaFoldDB" id="A0A6I8NL22"/>
<evidence type="ECO:0000259" key="5">
    <source>
        <dbReference type="PROSITE" id="PS51980"/>
    </source>
</evidence>
<feature type="region of interest" description="Disordered" evidence="4">
    <location>
        <begin position="1"/>
        <end position="61"/>
    </location>
</feature>
<dbReference type="Bgee" id="ENSOANG00000043276">
    <property type="expression patterns" value="Expressed in endometrium and 3 other cell types or tissues"/>
</dbReference>
<feature type="coiled-coil region" evidence="3">
    <location>
        <begin position="215"/>
        <end position="265"/>
    </location>
</feature>
<keyword evidence="7" id="KW-1185">Reference proteome</keyword>
<dbReference type="InterPro" id="IPR010844">
    <property type="entry name" value="Occludin_ELL"/>
</dbReference>
<evidence type="ECO:0000313" key="7">
    <source>
        <dbReference type="Proteomes" id="UP000002279"/>
    </source>
</evidence>
<dbReference type="Gene3D" id="6.10.140.340">
    <property type="match status" value="1"/>
</dbReference>
<protein>
    <submittedName>
        <fullName evidence="6">Occludin/ELL domain containing 1</fullName>
    </submittedName>
</protein>
<dbReference type="InterPro" id="IPR031176">
    <property type="entry name" value="ELL/occludin"/>
</dbReference>
<organism evidence="6 7">
    <name type="scientific">Ornithorhynchus anatinus</name>
    <name type="common">Duckbill platypus</name>
    <dbReference type="NCBI Taxonomy" id="9258"/>
    <lineage>
        <taxon>Eukaryota</taxon>
        <taxon>Metazoa</taxon>
        <taxon>Chordata</taxon>
        <taxon>Craniata</taxon>
        <taxon>Vertebrata</taxon>
        <taxon>Euteleostomi</taxon>
        <taxon>Mammalia</taxon>
        <taxon>Monotremata</taxon>
        <taxon>Ornithorhynchidae</taxon>
        <taxon>Ornithorhynchus</taxon>
    </lineage>
</organism>
<evidence type="ECO:0000256" key="3">
    <source>
        <dbReference type="SAM" id="Coils"/>
    </source>
</evidence>
<dbReference type="CTD" id="79629"/>
<evidence type="ECO:0000256" key="4">
    <source>
        <dbReference type="SAM" id="MobiDB-lite"/>
    </source>
</evidence>
<dbReference type="GeneID" id="114806614"/>
<dbReference type="KEGG" id="oaa:114806614"/>
<dbReference type="GeneTree" id="ENSGT00940000162475"/>
<dbReference type="OMA" id="EPRIQQC"/>
<dbReference type="OrthoDB" id="9445081at2759"/>
<feature type="region of interest" description="Disordered" evidence="4">
    <location>
        <begin position="121"/>
        <end position="152"/>
    </location>
</feature>
<comment type="similarity">
    <text evidence="1 2">Belongs to the ELL/occludin family.</text>
</comment>
<dbReference type="SUPFAM" id="SSF144292">
    <property type="entry name" value="occludin/ELL-like"/>
    <property type="match status" value="1"/>
</dbReference>
<feature type="domain" description="OCEL" evidence="5">
    <location>
        <begin position="156"/>
        <end position="267"/>
    </location>
</feature>
<proteinExistence type="inferred from homology"/>
<dbReference type="GO" id="GO:0070830">
    <property type="term" value="P:bicellular tight junction assembly"/>
    <property type="evidence" value="ECO:0000318"/>
    <property type="project" value="GO_Central"/>
</dbReference>
<evidence type="ECO:0000256" key="2">
    <source>
        <dbReference type="PROSITE-ProRule" id="PRU01324"/>
    </source>
</evidence>
<reference evidence="6 7" key="1">
    <citation type="journal article" date="2008" name="Nature">
        <title>Genome analysis of the platypus reveals unique signatures of evolution.</title>
        <authorList>
            <person name="Warren W.C."/>
            <person name="Hillier L.W."/>
            <person name="Marshall Graves J.A."/>
            <person name="Birney E."/>
            <person name="Ponting C.P."/>
            <person name="Grutzner F."/>
            <person name="Belov K."/>
            <person name="Miller W."/>
            <person name="Clarke L."/>
            <person name="Chinwalla A.T."/>
            <person name="Yang S.P."/>
            <person name="Heger A."/>
            <person name="Locke D.P."/>
            <person name="Miethke P."/>
            <person name="Waters P.D."/>
            <person name="Veyrunes F."/>
            <person name="Fulton L."/>
            <person name="Fulton B."/>
            <person name="Graves T."/>
            <person name="Wallis J."/>
            <person name="Puente X.S."/>
            <person name="Lopez-Otin C."/>
            <person name="Ordonez G.R."/>
            <person name="Eichler E.E."/>
            <person name="Chen L."/>
            <person name="Cheng Z."/>
            <person name="Deakin J.E."/>
            <person name="Alsop A."/>
            <person name="Thompson K."/>
            <person name="Kirby P."/>
            <person name="Papenfuss A.T."/>
            <person name="Wakefield M.J."/>
            <person name="Olender T."/>
            <person name="Lancet D."/>
            <person name="Huttley G.A."/>
            <person name="Smit A.F."/>
            <person name="Pask A."/>
            <person name="Temple-Smith P."/>
            <person name="Batzer M.A."/>
            <person name="Walker J.A."/>
            <person name="Konkel M.K."/>
            <person name="Harris R.S."/>
            <person name="Whittington C.M."/>
            <person name="Wong E.S."/>
            <person name="Gemmell N.J."/>
            <person name="Buschiazzo E."/>
            <person name="Vargas Jentzsch I.M."/>
            <person name="Merkel A."/>
            <person name="Schmitz J."/>
            <person name="Zemann A."/>
            <person name="Churakov G."/>
            <person name="Kriegs J.O."/>
            <person name="Brosius J."/>
            <person name="Murchison E.P."/>
            <person name="Sachidanandam R."/>
            <person name="Smith C."/>
            <person name="Hannon G.J."/>
            <person name="Tsend-Ayush E."/>
            <person name="McMillan D."/>
            <person name="Attenborough R."/>
            <person name="Rens W."/>
            <person name="Ferguson-Smith M."/>
            <person name="Lefevre C.M."/>
            <person name="Sharp J.A."/>
            <person name="Nicholas K.R."/>
            <person name="Ray D.A."/>
            <person name="Kube M."/>
            <person name="Reinhardt R."/>
            <person name="Pringle T.H."/>
            <person name="Taylor J."/>
            <person name="Jones R.C."/>
            <person name="Nixon B."/>
            <person name="Dacheux J.L."/>
            <person name="Niwa H."/>
            <person name="Sekita Y."/>
            <person name="Huang X."/>
            <person name="Stark A."/>
            <person name="Kheradpour P."/>
            <person name="Kellis M."/>
            <person name="Flicek P."/>
            <person name="Chen Y."/>
            <person name="Webber C."/>
            <person name="Hardison R."/>
            <person name="Nelson J."/>
            <person name="Hallsworth-Pepin K."/>
            <person name="Delehaunty K."/>
            <person name="Markovic C."/>
            <person name="Minx P."/>
            <person name="Feng Y."/>
            <person name="Kremitzki C."/>
            <person name="Mitreva M."/>
            <person name="Glasscock J."/>
            <person name="Wylie T."/>
            <person name="Wohldmann P."/>
            <person name="Thiru P."/>
            <person name="Nhan M.N."/>
            <person name="Pohl C.S."/>
            <person name="Smith S.M."/>
            <person name="Hou S."/>
            <person name="Nefedov M."/>
            <person name="de Jong P.J."/>
            <person name="Renfree M.B."/>
            <person name="Mardis E.R."/>
            <person name="Wilson R.K."/>
        </authorList>
    </citation>
    <scope>NUCLEOTIDE SEQUENCE [LARGE SCALE GENOMIC DNA]</scope>
    <source>
        <strain evidence="6 7">Glennie</strain>
    </source>
</reference>
<gene>
    <name evidence="6" type="primary">OCEL1</name>
</gene>
<keyword evidence="3" id="KW-0175">Coiled coil</keyword>
<dbReference type="PANTHER" id="PTHR23288:SF15">
    <property type="entry name" value="OCCLUDIN_ELL DOMAIN-CONTAINING PROTEIN 1"/>
    <property type="match status" value="1"/>
</dbReference>
<reference evidence="6" key="3">
    <citation type="submission" date="2025-09" db="UniProtKB">
        <authorList>
            <consortium name="Ensembl"/>
        </authorList>
    </citation>
    <scope>IDENTIFICATION</scope>
    <source>
        <strain evidence="6">Glennie</strain>
    </source>
</reference>
<name>A0A6I8NL22_ORNAN</name>
<dbReference type="RefSeq" id="XP_028907900.1">
    <property type="nucleotide sequence ID" value="XM_029052067.2"/>
</dbReference>
<dbReference type="Pfam" id="PF07303">
    <property type="entry name" value="Occludin_ELL"/>
    <property type="match status" value="1"/>
</dbReference>
<dbReference type="Proteomes" id="UP000002279">
    <property type="component" value="Chromosome X1"/>
</dbReference>
<dbReference type="GO" id="GO:0016324">
    <property type="term" value="C:apical plasma membrane"/>
    <property type="evidence" value="ECO:0000318"/>
    <property type="project" value="GO_Central"/>
</dbReference>
<dbReference type="Ensembl" id="ENSOANT00000059720.1">
    <property type="protein sequence ID" value="ENSOANP00000041372.1"/>
    <property type="gene ID" value="ENSOANG00000043276.1"/>
</dbReference>
<dbReference type="FunCoup" id="A0A6I8NL22">
    <property type="interactions" value="8"/>
</dbReference>
<reference evidence="6" key="2">
    <citation type="submission" date="2025-08" db="UniProtKB">
        <authorList>
            <consortium name="Ensembl"/>
        </authorList>
    </citation>
    <scope>IDENTIFICATION</scope>
    <source>
        <strain evidence="6">Glennie</strain>
    </source>
</reference>
<feature type="compositionally biased region" description="Polar residues" evidence="4">
    <location>
        <begin position="38"/>
        <end position="55"/>
    </location>
</feature>
<dbReference type="GO" id="GO:0005923">
    <property type="term" value="C:bicellular tight junction"/>
    <property type="evidence" value="ECO:0000318"/>
    <property type="project" value="GO_Central"/>
</dbReference>
<evidence type="ECO:0000313" key="6">
    <source>
        <dbReference type="Ensembl" id="ENSOANP00000041372.1"/>
    </source>
</evidence>
<accession>A0A6I8NL22</accession>